<keyword evidence="2" id="KW-1185">Reference proteome</keyword>
<comment type="caution">
    <text evidence="1">The sequence shown here is derived from an EMBL/GenBank/DDBJ whole genome shotgun (WGS) entry which is preliminary data.</text>
</comment>
<accession>A0ABQ1N0R0</accession>
<evidence type="ECO:0000313" key="2">
    <source>
        <dbReference type="Proteomes" id="UP000602004"/>
    </source>
</evidence>
<organism evidence="1 2">
    <name type="scientific">Paraburkholderia caffeinilytica</name>
    <dbReference type="NCBI Taxonomy" id="1761016"/>
    <lineage>
        <taxon>Bacteria</taxon>
        <taxon>Pseudomonadati</taxon>
        <taxon>Pseudomonadota</taxon>
        <taxon>Betaproteobacteria</taxon>
        <taxon>Burkholderiales</taxon>
        <taxon>Burkholderiaceae</taxon>
        <taxon>Paraburkholderia</taxon>
    </lineage>
</organism>
<protein>
    <submittedName>
        <fullName evidence="1">Uncharacterized protein</fullName>
    </submittedName>
</protein>
<name>A0ABQ1N0R0_9BURK</name>
<dbReference type="Proteomes" id="UP000602004">
    <property type="component" value="Unassembled WGS sequence"/>
</dbReference>
<evidence type="ECO:0000313" key="1">
    <source>
        <dbReference type="EMBL" id="GGC46679.1"/>
    </source>
</evidence>
<sequence>MRAFLFAVEQHVLQKGWSPARKTSIAFFVYHADCFVRFMHFMPASRLGPRRIAANGTIEAEAPVIPTPCAG</sequence>
<dbReference type="EMBL" id="BMHL01000006">
    <property type="protein sequence ID" value="GGC46679.1"/>
    <property type="molecule type" value="Genomic_DNA"/>
</dbReference>
<reference evidence="2" key="1">
    <citation type="journal article" date="2019" name="Int. J. Syst. Evol. Microbiol.">
        <title>The Global Catalogue of Microorganisms (GCM) 10K type strain sequencing project: providing services to taxonomists for standard genome sequencing and annotation.</title>
        <authorList>
            <consortium name="The Broad Institute Genomics Platform"/>
            <consortium name="The Broad Institute Genome Sequencing Center for Infectious Disease"/>
            <person name="Wu L."/>
            <person name="Ma J."/>
        </authorList>
    </citation>
    <scope>NUCLEOTIDE SEQUENCE [LARGE SCALE GENOMIC DNA]</scope>
    <source>
        <strain evidence="2">CGMCC 1.15103</strain>
    </source>
</reference>
<proteinExistence type="predicted"/>
<gene>
    <name evidence="1" type="ORF">GCM10011400_37350</name>
</gene>